<evidence type="ECO:0000313" key="2">
    <source>
        <dbReference type="EMBL" id="MFC3154707.1"/>
    </source>
</evidence>
<dbReference type="RefSeq" id="WP_339614869.1">
    <property type="nucleotide sequence ID" value="NZ_AP031500.1"/>
</dbReference>
<dbReference type="Pfam" id="PF13430">
    <property type="entry name" value="DUF4112"/>
    <property type="match status" value="1"/>
</dbReference>
<evidence type="ECO:0000313" key="3">
    <source>
        <dbReference type="Proteomes" id="UP001595548"/>
    </source>
</evidence>
<organism evidence="2 3">
    <name type="scientific">Gilvimarinus japonicus</name>
    <dbReference type="NCBI Taxonomy" id="1796469"/>
    <lineage>
        <taxon>Bacteria</taxon>
        <taxon>Pseudomonadati</taxon>
        <taxon>Pseudomonadota</taxon>
        <taxon>Gammaproteobacteria</taxon>
        <taxon>Cellvibrionales</taxon>
        <taxon>Cellvibrionaceae</taxon>
        <taxon>Gilvimarinus</taxon>
    </lineage>
</organism>
<dbReference type="PANTHER" id="PTHR35519:SF2">
    <property type="entry name" value="PH DOMAIN PROTEIN"/>
    <property type="match status" value="1"/>
</dbReference>
<sequence length="127" mass="13970">MSVNTQKTKAKPSKAEQQAILARLDKFSRLTDSSVAVPFTNVRIGAEAIIGILPVVGDVAGLLLSGYVLFEAQRAGASWWVKLRILANMTIDFLGGLVPVVGDVFDAFFKANTRNTRILREYLERDM</sequence>
<keyword evidence="1" id="KW-0812">Transmembrane</keyword>
<dbReference type="PANTHER" id="PTHR35519">
    <property type="entry name" value="MEMBRANE PROTEINS"/>
    <property type="match status" value="1"/>
</dbReference>
<accession>A0ABV7HTN7</accession>
<proteinExistence type="predicted"/>
<evidence type="ECO:0000256" key="1">
    <source>
        <dbReference type="SAM" id="Phobius"/>
    </source>
</evidence>
<gene>
    <name evidence="2" type="ORF">ACFOEB_05780</name>
</gene>
<comment type="caution">
    <text evidence="2">The sequence shown here is derived from an EMBL/GenBank/DDBJ whole genome shotgun (WGS) entry which is preliminary data.</text>
</comment>
<keyword evidence="1" id="KW-1133">Transmembrane helix</keyword>
<keyword evidence="1" id="KW-0472">Membrane</keyword>
<keyword evidence="3" id="KW-1185">Reference proteome</keyword>
<feature type="transmembrane region" description="Helical" evidence="1">
    <location>
        <begin position="48"/>
        <end position="70"/>
    </location>
</feature>
<dbReference type="Proteomes" id="UP001595548">
    <property type="component" value="Unassembled WGS sequence"/>
</dbReference>
<name>A0ABV7HTN7_9GAMM</name>
<protein>
    <submittedName>
        <fullName evidence="2">DUF4112 domain-containing protein</fullName>
    </submittedName>
</protein>
<dbReference type="InterPro" id="IPR025187">
    <property type="entry name" value="DUF4112"/>
</dbReference>
<reference evidence="3" key="1">
    <citation type="journal article" date="2019" name="Int. J. Syst. Evol. Microbiol.">
        <title>The Global Catalogue of Microorganisms (GCM) 10K type strain sequencing project: providing services to taxonomists for standard genome sequencing and annotation.</title>
        <authorList>
            <consortium name="The Broad Institute Genomics Platform"/>
            <consortium name="The Broad Institute Genome Sequencing Center for Infectious Disease"/>
            <person name="Wu L."/>
            <person name="Ma J."/>
        </authorList>
    </citation>
    <scope>NUCLEOTIDE SEQUENCE [LARGE SCALE GENOMIC DNA]</scope>
    <source>
        <strain evidence="3">KCTC 52141</strain>
    </source>
</reference>
<dbReference type="EMBL" id="JBHRTL010000006">
    <property type="protein sequence ID" value="MFC3154707.1"/>
    <property type="molecule type" value="Genomic_DNA"/>
</dbReference>